<dbReference type="PANTHER" id="PTHR28242:SF51">
    <property type="entry name" value="HISTIDINE-CONTAINING PHOSPHOTRANSFER PROTEIN"/>
    <property type="match status" value="1"/>
</dbReference>
<dbReference type="GO" id="GO:0009927">
    <property type="term" value="F:histidine phosphotransfer kinase activity"/>
    <property type="evidence" value="ECO:0007669"/>
    <property type="project" value="UniProtKB-UniRule"/>
</dbReference>
<dbReference type="InterPro" id="IPR036641">
    <property type="entry name" value="HPT_dom_sf"/>
</dbReference>
<dbReference type="EMBL" id="CM018206">
    <property type="protein sequence ID" value="KAB2080098.1"/>
    <property type="molecule type" value="Genomic_DNA"/>
</dbReference>
<dbReference type="Proteomes" id="UP000327439">
    <property type="component" value="Chromosome A05"/>
</dbReference>
<dbReference type="PANTHER" id="PTHR28242">
    <property type="entry name" value="PHOSPHORELAY INTERMEDIATE PROTEIN YPD1"/>
    <property type="match status" value="1"/>
</dbReference>
<reference evidence="4" key="1">
    <citation type="journal article" date="2020" name="Nat. Genet.">
        <title>Genomic diversifications of five Gossypium allopolyploid species and their impact on cotton improvement.</title>
        <authorList>
            <person name="Chen Z.J."/>
            <person name="Sreedasyam A."/>
            <person name="Ando A."/>
            <person name="Song Q."/>
            <person name="De Santiago L.M."/>
            <person name="Hulse-Kemp A.M."/>
            <person name="Ding M."/>
            <person name="Ye W."/>
            <person name="Kirkbride R.C."/>
            <person name="Jenkins J."/>
            <person name="Plott C."/>
            <person name="Lovell J."/>
            <person name="Lin Y.M."/>
            <person name="Vaughn R."/>
            <person name="Liu B."/>
            <person name="Simpson S."/>
            <person name="Scheffler B.E."/>
            <person name="Wen L."/>
            <person name="Saski C.A."/>
            <person name="Grover C.E."/>
            <person name="Hu G."/>
            <person name="Conover J.L."/>
            <person name="Carlson J.W."/>
            <person name="Shu S."/>
            <person name="Boston L.B."/>
            <person name="Williams M."/>
            <person name="Peterson D.G."/>
            <person name="McGee K."/>
            <person name="Jones D.C."/>
            <person name="Wendel J.F."/>
            <person name="Stelly D.M."/>
            <person name="Grimwood J."/>
            <person name="Schmutz J."/>
        </authorList>
    </citation>
    <scope>NUCLEOTIDE SEQUENCE [LARGE SCALE GENOMIC DNA]</scope>
    <source>
        <strain evidence="4">cv. 3-79</strain>
    </source>
</reference>
<accession>A0A5J5VJC4</accession>
<dbReference type="SUPFAM" id="SSF47226">
    <property type="entry name" value="Histidine-containing phosphotransfer domain, HPT domain"/>
    <property type="match status" value="1"/>
</dbReference>
<comment type="domain">
    <text evidence="2">Histidine-containing phosphotransfer domain (HPt) contains an active histidine that mediates the phosphotransfer.</text>
</comment>
<dbReference type="GO" id="GO:0005829">
    <property type="term" value="C:cytosol"/>
    <property type="evidence" value="ECO:0007669"/>
    <property type="project" value="UniProtKB-SubCell"/>
</dbReference>
<comment type="function">
    <text evidence="2">Functions as a two-component phosphorelay mediators between cytokinin sensor histidine kinases and response regulators (B-type ARRs). Plays an important role in propagating cytokinin signal transduction.</text>
</comment>
<dbReference type="InterPro" id="IPR045871">
    <property type="entry name" value="AHP1-5/YPD1"/>
</dbReference>
<organism evidence="3 4">
    <name type="scientific">Gossypium barbadense</name>
    <name type="common">Sea Island cotton</name>
    <name type="synonym">Hibiscus barbadensis</name>
    <dbReference type="NCBI Taxonomy" id="3634"/>
    <lineage>
        <taxon>Eukaryota</taxon>
        <taxon>Viridiplantae</taxon>
        <taxon>Streptophyta</taxon>
        <taxon>Embryophyta</taxon>
        <taxon>Tracheophyta</taxon>
        <taxon>Spermatophyta</taxon>
        <taxon>Magnoliopsida</taxon>
        <taxon>eudicotyledons</taxon>
        <taxon>Gunneridae</taxon>
        <taxon>Pentapetalae</taxon>
        <taxon>rosids</taxon>
        <taxon>malvids</taxon>
        <taxon>Malvales</taxon>
        <taxon>Malvaceae</taxon>
        <taxon>Malvoideae</taxon>
        <taxon>Gossypium</taxon>
    </lineage>
</organism>
<keyword evidence="1 2" id="KW-0902">Two-component regulatory system</keyword>
<dbReference type="AlphaFoldDB" id="A0A5J5VJC4"/>
<evidence type="ECO:0000256" key="2">
    <source>
        <dbReference type="RuleBase" id="RU369004"/>
    </source>
</evidence>
<dbReference type="OrthoDB" id="1673781at2759"/>
<evidence type="ECO:0000313" key="3">
    <source>
        <dbReference type="EMBL" id="KAB2080098.1"/>
    </source>
</evidence>
<evidence type="ECO:0000256" key="1">
    <source>
        <dbReference type="ARBA" id="ARBA00023012"/>
    </source>
</evidence>
<protein>
    <recommendedName>
        <fullName evidence="2">Histidine-containing phosphotransfer protein</fullName>
    </recommendedName>
</protein>
<keyword evidence="2" id="KW-0932">Cytokinin signaling pathway</keyword>
<dbReference type="GO" id="GO:0043424">
    <property type="term" value="F:protein histidine kinase binding"/>
    <property type="evidence" value="ECO:0007669"/>
    <property type="project" value="UniProtKB-UniRule"/>
</dbReference>
<proteinExistence type="predicted"/>
<keyword evidence="4" id="KW-1185">Reference proteome</keyword>
<comment type="subcellular location">
    <subcellularLocation>
        <location evidence="2">Cytoplasm</location>
        <location evidence="2">Cytosol</location>
    </subcellularLocation>
    <subcellularLocation>
        <location evidence="2">Nucleus</location>
    </subcellularLocation>
</comment>
<name>A0A5J5VJC4_GOSBA</name>
<dbReference type="GO" id="GO:0000160">
    <property type="term" value="P:phosphorelay signal transduction system"/>
    <property type="evidence" value="ECO:0007669"/>
    <property type="project" value="UniProtKB-UniRule"/>
</dbReference>
<dbReference type="GO" id="GO:0009736">
    <property type="term" value="P:cytokinin-activated signaling pathway"/>
    <property type="evidence" value="ECO:0007669"/>
    <property type="project" value="UniProtKB-KW"/>
</dbReference>
<dbReference type="Gene3D" id="1.20.120.160">
    <property type="entry name" value="HPT domain"/>
    <property type="match status" value="2"/>
</dbReference>
<gene>
    <name evidence="3" type="ORF">ES319_A05G047300v1</name>
</gene>
<evidence type="ECO:0000313" key="4">
    <source>
        <dbReference type="Proteomes" id="UP000327439"/>
    </source>
</evidence>
<dbReference type="GO" id="GO:0005634">
    <property type="term" value="C:nucleus"/>
    <property type="evidence" value="ECO:0007669"/>
    <property type="project" value="UniProtKB-SubCell"/>
</dbReference>
<sequence length="116" mass="13359">MDRYGMQNQIACIRSLFDQGYLDEQFIQLEELQDDANPNFVQEIVTLFYTDSTRLIQNIELTLIGAKKVTSECAVFRQYCAAGNAEAYIKQEHAILRKKLEFYFQMMGQAAVAQTT</sequence>